<keyword evidence="3" id="KW-0067">ATP-binding</keyword>
<evidence type="ECO:0000313" key="7">
    <source>
        <dbReference type="Proteomes" id="UP000650466"/>
    </source>
</evidence>
<feature type="domain" description="Bacterial type II secretion system protein E" evidence="4">
    <location>
        <begin position="143"/>
        <end position="539"/>
    </location>
</feature>
<accession>A0A926KQT2</accession>
<feature type="domain" description="Type II secretion system protein GspE N-terminal" evidence="5">
    <location>
        <begin position="55"/>
        <end position="141"/>
    </location>
</feature>
<dbReference type="PANTHER" id="PTHR30258:SF1">
    <property type="entry name" value="PROTEIN TRANSPORT PROTEIN HOFB HOMOLOG"/>
    <property type="match status" value="1"/>
</dbReference>
<dbReference type="Pfam" id="PF05157">
    <property type="entry name" value="MshEN"/>
    <property type="match status" value="1"/>
</dbReference>
<reference evidence="6" key="1">
    <citation type="submission" date="2020-09" db="EMBL/GenBank/DDBJ databases">
        <title>Draft Genome Sequence of Paenibacillus sp. WST5.</title>
        <authorList>
            <person name="Bao Z."/>
        </authorList>
    </citation>
    <scope>NUCLEOTIDE SEQUENCE</scope>
    <source>
        <strain evidence="6">WST5</strain>
    </source>
</reference>
<keyword evidence="2" id="KW-0547">Nucleotide-binding</keyword>
<comment type="similarity">
    <text evidence="1">Belongs to the GSP E family.</text>
</comment>
<dbReference type="EMBL" id="JACVVD010000007">
    <property type="protein sequence ID" value="MBD0382367.1"/>
    <property type="molecule type" value="Genomic_DNA"/>
</dbReference>
<evidence type="ECO:0000256" key="1">
    <source>
        <dbReference type="ARBA" id="ARBA00006611"/>
    </source>
</evidence>
<dbReference type="Proteomes" id="UP000650466">
    <property type="component" value="Unassembled WGS sequence"/>
</dbReference>
<dbReference type="PANTHER" id="PTHR30258">
    <property type="entry name" value="TYPE II SECRETION SYSTEM PROTEIN GSPE-RELATED"/>
    <property type="match status" value="1"/>
</dbReference>
<name>A0A926KQT2_9BACL</name>
<dbReference type="SUPFAM" id="SSF52540">
    <property type="entry name" value="P-loop containing nucleoside triphosphate hydrolases"/>
    <property type="match status" value="1"/>
</dbReference>
<dbReference type="InterPro" id="IPR001482">
    <property type="entry name" value="T2SS/T4SS_dom"/>
</dbReference>
<evidence type="ECO:0000259" key="4">
    <source>
        <dbReference type="Pfam" id="PF00437"/>
    </source>
</evidence>
<comment type="caution">
    <text evidence="6">The sequence shown here is derived from an EMBL/GenBank/DDBJ whole genome shotgun (WGS) entry which is preliminary data.</text>
</comment>
<dbReference type="GO" id="GO:0005886">
    <property type="term" value="C:plasma membrane"/>
    <property type="evidence" value="ECO:0007669"/>
    <property type="project" value="TreeGrafter"/>
</dbReference>
<dbReference type="SUPFAM" id="SSF160246">
    <property type="entry name" value="EspE N-terminal domain-like"/>
    <property type="match status" value="1"/>
</dbReference>
<dbReference type="CDD" id="cd01129">
    <property type="entry name" value="PulE-GspE-like"/>
    <property type="match status" value="1"/>
</dbReference>
<dbReference type="Gene3D" id="3.30.300.160">
    <property type="entry name" value="Type II secretion system, protein E, N-terminal domain"/>
    <property type="match status" value="1"/>
</dbReference>
<dbReference type="Pfam" id="PF00437">
    <property type="entry name" value="T2SSE"/>
    <property type="match status" value="1"/>
</dbReference>
<dbReference type="AlphaFoldDB" id="A0A926KQT2"/>
<dbReference type="Gene3D" id="3.30.450.90">
    <property type="match status" value="1"/>
</dbReference>
<dbReference type="Gene3D" id="3.40.50.300">
    <property type="entry name" value="P-loop containing nucleotide triphosphate hydrolases"/>
    <property type="match status" value="1"/>
</dbReference>
<dbReference type="InterPro" id="IPR037257">
    <property type="entry name" value="T2SS_E_N_sf"/>
</dbReference>
<evidence type="ECO:0000313" key="6">
    <source>
        <dbReference type="EMBL" id="MBD0382367.1"/>
    </source>
</evidence>
<dbReference type="GO" id="GO:0005524">
    <property type="term" value="F:ATP binding"/>
    <property type="evidence" value="ECO:0007669"/>
    <property type="project" value="UniProtKB-KW"/>
</dbReference>
<dbReference type="InterPro" id="IPR007831">
    <property type="entry name" value="T2SS_GspE_N"/>
</dbReference>
<dbReference type="InterPro" id="IPR027417">
    <property type="entry name" value="P-loop_NTPase"/>
</dbReference>
<protein>
    <submittedName>
        <fullName evidence="6">Flp pilus assembly complex ATPase component TadA</fullName>
    </submittedName>
</protein>
<dbReference type="RefSeq" id="WP_188176159.1">
    <property type="nucleotide sequence ID" value="NZ_JACVVD010000007.1"/>
</dbReference>
<keyword evidence="7" id="KW-1185">Reference proteome</keyword>
<gene>
    <name evidence="6" type="primary">tadA</name>
    <name evidence="6" type="ORF">ICC18_19810</name>
</gene>
<evidence type="ECO:0000256" key="2">
    <source>
        <dbReference type="ARBA" id="ARBA00022741"/>
    </source>
</evidence>
<evidence type="ECO:0000259" key="5">
    <source>
        <dbReference type="Pfam" id="PF05157"/>
    </source>
</evidence>
<proteinExistence type="inferred from homology"/>
<organism evidence="6 7">
    <name type="scientific">Paenibacillus sedimenti</name>
    <dbReference type="NCBI Taxonomy" id="2770274"/>
    <lineage>
        <taxon>Bacteria</taxon>
        <taxon>Bacillati</taxon>
        <taxon>Bacillota</taxon>
        <taxon>Bacilli</taxon>
        <taxon>Bacillales</taxon>
        <taxon>Paenibacillaceae</taxon>
        <taxon>Paenibacillus</taxon>
    </lineage>
</organism>
<evidence type="ECO:0000256" key="3">
    <source>
        <dbReference type="ARBA" id="ARBA00022840"/>
    </source>
</evidence>
<sequence>MRVGELLVMNGLITEEQLGQALKEQAHTAKKIGEILIEHGFINERQLVEVLEFQLGIPAVNLTDAPYDLEAVRLIDESVARKYGLIPIECKNKKLKVAMADPLNEGAIQEIQIQTGMIVQPFLATRTEVEEGIIRQYGLTESVQVLTEILGSAMEQQAVRIHLDPQEHGLVVKYRIGTELKEQRTIPSIMRVALINRIKHQAGLDPAERRLPQEGHMEIKIRGVAVEYRVSTIPTVNGESVVIRVMDPSAKRLKMTELAFREDHAQQFERELRRPGGGLVLISGPCGSGKTTTLYAALHHLIGEDQRILTVEDPMERRILGTTQVEVNERIGLTFASALRSVLQQDPNIIMIGDIRDAETAEMAVRAALSGRLVLGAVHGSHVLQTIDRLRGWGIDSYRLASSLSCIVSQRLVRRICHQCRQSIAATAEEIRLFETHGLLEDNDPKQPKGNFRTFLKAKIDGKITVTRGAGCRLCDQTGMQGFTAVHEVLEVDEPLHQLLLQNPPMSELERHLEKTGFKPMLYDGLWKAREGLTIAEDIVKAINGIGKST</sequence>
<dbReference type="GO" id="GO:0016887">
    <property type="term" value="F:ATP hydrolysis activity"/>
    <property type="evidence" value="ECO:0007669"/>
    <property type="project" value="TreeGrafter"/>
</dbReference>